<dbReference type="Proteomes" id="UP000249082">
    <property type="component" value="Unassembled WGS sequence"/>
</dbReference>
<evidence type="ECO:0008006" key="3">
    <source>
        <dbReference type="Google" id="ProtNLM"/>
    </source>
</evidence>
<organism evidence="1 2">
    <name type="scientific">Novosphingobium pentaromativorans</name>
    <dbReference type="NCBI Taxonomy" id="205844"/>
    <lineage>
        <taxon>Bacteria</taxon>
        <taxon>Pseudomonadati</taxon>
        <taxon>Pseudomonadota</taxon>
        <taxon>Alphaproteobacteria</taxon>
        <taxon>Sphingomonadales</taxon>
        <taxon>Sphingomonadaceae</taxon>
        <taxon>Novosphingobium</taxon>
    </lineage>
</organism>
<evidence type="ECO:0000313" key="1">
    <source>
        <dbReference type="EMBL" id="PZQ53971.1"/>
    </source>
</evidence>
<reference evidence="1 2" key="1">
    <citation type="submission" date="2017-08" db="EMBL/GenBank/DDBJ databases">
        <title>Infants hospitalized years apart are colonized by the same room-sourced microbial strains.</title>
        <authorList>
            <person name="Brooks B."/>
            <person name="Olm M.R."/>
            <person name="Firek B.A."/>
            <person name="Baker R."/>
            <person name="Thomas B.C."/>
            <person name="Morowitz M.J."/>
            <person name="Banfield J.F."/>
        </authorList>
    </citation>
    <scope>NUCLEOTIDE SEQUENCE [LARGE SCALE GENOMIC DNA]</scope>
    <source>
        <strain evidence="1">S2_005_002_R2_33</strain>
    </source>
</reference>
<accession>A0A2W5NKK0</accession>
<comment type="caution">
    <text evidence="1">The sequence shown here is derived from an EMBL/GenBank/DDBJ whole genome shotgun (WGS) entry which is preliminary data.</text>
</comment>
<dbReference type="AlphaFoldDB" id="A0A2W5NKK0"/>
<evidence type="ECO:0000313" key="2">
    <source>
        <dbReference type="Proteomes" id="UP000249082"/>
    </source>
</evidence>
<sequence>MWLHLAGAIVSDEQMVQSSERMLQALVDGFAADENMSEMETAYPGLLTAFAEAMKPLVAEEAVRVVPLYRQDLADLYAANFNETEGAEIAAFLRSAQMVRFVTAAKANHGMNAIARDALADRDISVESIKADLRTAGMAAALQVDGADMTFITAFYRTPLGARFMALNPRKIALDQKWSNYISPEPNSKLERIVIDSMVSHIAKTDPAAAEDLRKVMAEDKPD</sequence>
<dbReference type="EMBL" id="QFPX01000011">
    <property type="protein sequence ID" value="PZQ53971.1"/>
    <property type="molecule type" value="Genomic_DNA"/>
</dbReference>
<gene>
    <name evidence="1" type="ORF">DI555_14705</name>
</gene>
<proteinExistence type="predicted"/>
<name>A0A2W5NKK0_9SPHN</name>
<protein>
    <recommendedName>
        <fullName evidence="3">DUF2059 domain-containing protein</fullName>
    </recommendedName>
</protein>